<evidence type="ECO:0000256" key="5">
    <source>
        <dbReference type="ARBA" id="ARBA00047942"/>
    </source>
</evidence>
<dbReference type="InterPro" id="IPR002295">
    <property type="entry name" value="N4/N6-MTase_EcoPI_Mod-like"/>
</dbReference>
<dbReference type="GO" id="GO:0009007">
    <property type="term" value="F:site-specific DNA-methyltransferase (adenine-specific) activity"/>
    <property type="evidence" value="ECO:0007669"/>
    <property type="project" value="UniProtKB-EC"/>
</dbReference>
<protein>
    <recommendedName>
        <fullName evidence="1">site-specific DNA-methyltransferase (adenine-specific)</fullName>
        <ecNumber evidence="1">2.1.1.72</ecNumber>
    </recommendedName>
</protein>
<dbReference type="EnsemblBacteria" id="ACI22170">
    <property type="protein sequence ID" value="ACI22170"/>
    <property type="gene ID" value="THEYE_A0735"/>
</dbReference>
<dbReference type="PROSITE" id="PS51222">
    <property type="entry name" value="DCD"/>
    <property type="match status" value="1"/>
</dbReference>
<dbReference type="PATRIC" id="fig|289376.4.peg.727"/>
<dbReference type="Gene3D" id="3.40.50.150">
    <property type="entry name" value="Vaccinia Virus protein VP39"/>
    <property type="match status" value="2"/>
</dbReference>
<dbReference type="EMBL" id="CP001147">
    <property type="protein sequence ID" value="ACI22170.1"/>
    <property type="molecule type" value="Genomic_DNA"/>
</dbReference>
<dbReference type="CDD" id="cd02440">
    <property type="entry name" value="AdoMet_MTases"/>
    <property type="match status" value="1"/>
</dbReference>
<keyword evidence="8" id="KW-1185">Reference proteome</keyword>
<dbReference type="InParanoid" id="B5YK12"/>
<dbReference type="eggNOG" id="COG0863">
    <property type="taxonomic scope" value="Bacteria"/>
</dbReference>
<dbReference type="GO" id="GO:0034976">
    <property type="term" value="P:response to endoplasmic reticulum stress"/>
    <property type="evidence" value="ECO:0007669"/>
    <property type="project" value="InterPro"/>
</dbReference>
<dbReference type="Pfam" id="PF01555">
    <property type="entry name" value="N6_N4_Mtase"/>
    <property type="match status" value="2"/>
</dbReference>
<dbReference type="STRING" id="289376.THEYE_A0735"/>
<comment type="catalytic activity">
    <reaction evidence="5">
        <text>a 2'-deoxyadenosine in DNA + S-adenosyl-L-methionine = an N(6)-methyl-2'-deoxyadenosine in DNA + S-adenosyl-L-homocysteine + H(+)</text>
        <dbReference type="Rhea" id="RHEA:15197"/>
        <dbReference type="Rhea" id="RHEA-COMP:12418"/>
        <dbReference type="Rhea" id="RHEA-COMP:12419"/>
        <dbReference type="ChEBI" id="CHEBI:15378"/>
        <dbReference type="ChEBI" id="CHEBI:57856"/>
        <dbReference type="ChEBI" id="CHEBI:59789"/>
        <dbReference type="ChEBI" id="CHEBI:90615"/>
        <dbReference type="ChEBI" id="CHEBI:90616"/>
        <dbReference type="EC" id="2.1.1.72"/>
    </reaction>
</comment>
<dbReference type="SUPFAM" id="SSF53335">
    <property type="entry name" value="S-adenosyl-L-methionine-dependent methyltransferases"/>
    <property type="match status" value="2"/>
</dbReference>
<dbReference type="Pfam" id="PF10539">
    <property type="entry name" value="Dev_Cell_Death"/>
    <property type="match status" value="1"/>
</dbReference>
<dbReference type="PANTHER" id="PTHR46034">
    <property type="match status" value="1"/>
</dbReference>
<proteinExistence type="predicted"/>
<dbReference type="AlphaFoldDB" id="B5YK12"/>
<dbReference type="REBASE" id="18921">
    <property type="entry name" value="M.Tye11347ORF735P"/>
</dbReference>
<dbReference type="Proteomes" id="UP000000718">
    <property type="component" value="Chromosome"/>
</dbReference>
<evidence type="ECO:0000256" key="4">
    <source>
        <dbReference type="ARBA" id="ARBA00022691"/>
    </source>
</evidence>
<dbReference type="GO" id="GO:0008170">
    <property type="term" value="F:N-methyltransferase activity"/>
    <property type="evidence" value="ECO:0007669"/>
    <property type="project" value="InterPro"/>
</dbReference>
<name>B5YK12_THEYD</name>
<accession>B5YK12</accession>
<dbReference type="KEGG" id="tye:THEYE_A0735"/>
<dbReference type="HOGENOM" id="CLU_722831_0_0_0"/>
<dbReference type="GO" id="GO:0032259">
    <property type="term" value="P:methylation"/>
    <property type="evidence" value="ECO:0007669"/>
    <property type="project" value="UniProtKB-KW"/>
</dbReference>
<dbReference type="PANTHER" id="PTHR46034:SF7">
    <property type="entry name" value="INFLUENZA VIRUS NS1A-BINDING PROTEIN"/>
    <property type="match status" value="1"/>
</dbReference>
<sequence>MQNFKSVIFACTNKSQEECFVRKLFGTNKIYSDKVLSIEKGDILFLLNIDTDTIFGPFIADSKGGKNIVPEAWQGRYPYQVKVVTNGEIKSLKNAKQILSKLNIEWQTHIVDRKKTQILLNLLDNPNLDLSMIKLPKSEQHEKPRLEATTLWDYPKQSYGKTPKGNNKYPGVTPAFIIYNLLKRYTEPGDLVLDPMAGSGTTFDVCREEGRRCIAFDISPTRSEIIQNDARSIPLDNESVDMIFIDSPYGDNIRYNENPNCIGKISAETEDFYNELEKVMKECHRVLKPGKILAWLIGDQWVKKKFTPVGFRIFERLCKYFEPVDIICVVRRGQTSNTGVWYNRAIRFNFYLRGFKYLHIMRKPDIKTKESKTKRKINWTQYERKNEDK</sequence>
<evidence type="ECO:0000256" key="1">
    <source>
        <dbReference type="ARBA" id="ARBA00011900"/>
    </source>
</evidence>
<dbReference type="GO" id="GO:0003677">
    <property type="term" value="F:DNA binding"/>
    <property type="evidence" value="ECO:0007669"/>
    <property type="project" value="InterPro"/>
</dbReference>
<dbReference type="PRINTS" id="PR00506">
    <property type="entry name" value="D21N6MTFRASE"/>
</dbReference>
<dbReference type="RefSeq" id="WP_012546859.1">
    <property type="nucleotide sequence ID" value="NC_011296.1"/>
</dbReference>
<dbReference type="EC" id="2.1.1.72" evidence="1"/>
<dbReference type="InterPro" id="IPR044832">
    <property type="entry name" value="NRP-like"/>
</dbReference>
<reference evidence="8" key="1">
    <citation type="submission" date="2008-08" db="EMBL/GenBank/DDBJ databases">
        <title>The complete genome sequence of Thermodesulfovibrio yellowstonii strain ATCC 51303 / DSM 11347 / YP87.</title>
        <authorList>
            <person name="Dodson R.J."/>
            <person name="Durkin A.S."/>
            <person name="Wu M."/>
            <person name="Eisen J."/>
            <person name="Sutton G."/>
        </authorList>
    </citation>
    <scope>NUCLEOTIDE SEQUENCE [LARGE SCALE GENOMIC DNA]</scope>
    <source>
        <strain evidence="8">ATCC 51303 / DSM 11347 / YP87</strain>
    </source>
</reference>
<organism evidence="7 8">
    <name type="scientific">Thermodesulfovibrio yellowstonii (strain ATCC 51303 / DSM 11347 / YP87)</name>
    <dbReference type="NCBI Taxonomy" id="289376"/>
    <lineage>
        <taxon>Bacteria</taxon>
        <taxon>Pseudomonadati</taxon>
        <taxon>Nitrospirota</taxon>
        <taxon>Thermodesulfovibrionia</taxon>
        <taxon>Thermodesulfovibrionales</taxon>
        <taxon>Thermodesulfovibrionaceae</taxon>
        <taxon>Thermodesulfovibrio</taxon>
    </lineage>
</organism>
<gene>
    <name evidence="7" type="ordered locus">THEYE_A0735</name>
</gene>
<keyword evidence="3" id="KW-0808">Transferase</keyword>
<evidence type="ECO:0000259" key="6">
    <source>
        <dbReference type="PROSITE" id="PS51222"/>
    </source>
</evidence>
<evidence type="ECO:0000256" key="2">
    <source>
        <dbReference type="ARBA" id="ARBA00022603"/>
    </source>
</evidence>
<evidence type="ECO:0000313" key="7">
    <source>
        <dbReference type="EMBL" id="ACI22170.1"/>
    </source>
</evidence>
<feature type="domain" description="DCD" evidence="6">
    <location>
        <begin position="2"/>
        <end position="128"/>
    </location>
</feature>
<evidence type="ECO:0000256" key="3">
    <source>
        <dbReference type="ARBA" id="ARBA00022679"/>
    </source>
</evidence>
<dbReference type="InterPro" id="IPR002941">
    <property type="entry name" value="DNA_methylase_N4/N6"/>
</dbReference>
<dbReference type="InterPro" id="IPR029063">
    <property type="entry name" value="SAM-dependent_MTases_sf"/>
</dbReference>
<dbReference type="InterPro" id="IPR013989">
    <property type="entry name" value="Dev_and_cell_death_domain"/>
</dbReference>
<dbReference type="OrthoDB" id="9800801at2"/>
<dbReference type="SMART" id="SM00767">
    <property type="entry name" value="DCD"/>
    <property type="match status" value="1"/>
</dbReference>
<reference evidence="7 8" key="2">
    <citation type="journal article" date="2015" name="Genome Announc.">
        <title>Genome Sequence of the Sulfate-Reducing Thermophilic Bacterium Thermodesulfovibrio yellowstonii Strain DSM 11347T (Phylum Nitrospirae).</title>
        <authorList>
            <person name="Bhatnagar S."/>
            <person name="Badger J.H."/>
            <person name="Madupu R."/>
            <person name="Khouri H.M."/>
            <person name="O'Connor E.M."/>
            <person name="Robb F.T."/>
            <person name="Ward N.L."/>
            <person name="Eisen J.A."/>
        </authorList>
    </citation>
    <scope>NUCLEOTIDE SEQUENCE [LARGE SCALE GENOMIC DNA]</scope>
    <source>
        <strain evidence="8">ATCC 51303 / DSM 11347 / YP87</strain>
    </source>
</reference>
<keyword evidence="2 7" id="KW-0489">Methyltransferase</keyword>
<keyword evidence="4" id="KW-0949">S-adenosyl-L-methionine</keyword>
<evidence type="ECO:0000313" key="8">
    <source>
        <dbReference type="Proteomes" id="UP000000718"/>
    </source>
</evidence>